<evidence type="ECO:0000256" key="8">
    <source>
        <dbReference type="SAM" id="Coils"/>
    </source>
</evidence>
<evidence type="ECO:0000259" key="9">
    <source>
        <dbReference type="Pfam" id="PF12719"/>
    </source>
</evidence>
<feature type="domain" description="Nuclear condensin complex subunit 3 C-terminal" evidence="9">
    <location>
        <begin position="535"/>
        <end position="784"/>
    </location>
</feature>
<dbReference type="Gene3D" id="1.25.10.10">
    <property type="entry name" value="Leucine-rich Repeat Variant"/>
    <property type="match status" value="1"/>
</dbReference>
<name>A0A1R2C8W4_9CILI</name>
<dbReference type="GO" id="GO:0000793">
    <property type="term" value="C:condensed chromosome"/>
    <property type="evidence" value="ECO:0007669"/>
    <property type="project" value="TreeGrafter"/>
</dbReference>
<dbReference type="GO" id="GO:0051301">
    <property type="term" value="P:cell division"/>
    <property type="evidence" value="ECO:0007669"/>
    <property type="project" value="UniProtKB-KW"/>
</dbReference>
<evidence type="ECO:0000313" key="11">
    <source>
        <dbReference type="EMBL" id="OMJ85395.1"/>
    </source>
</evidence>
<evidence type="ECO:0000256" key="2">
    <source>
        <dbReference type="ARBA" id="ARBA00006533"/>
    </source>
</evidence>
<dbReference type="InterPro" id="IPR025977">
    <property type="entry name" value="Cnd3_C"/>
</dbReference>
<proteinExistence type="inferred from homology"/>
<protein>
    <recommendedName>
        <fullName evidence="9">Nuclear condensin complex subunit 3 C-terminal domain-containing protein</fullName>
    </recommendedName>
</protein>
<dbReference type="OrthoDB" id="301029at2759"/>
<organism evidence="11 12">
    <name type="scientific">Stentor coeruleus</name>
    <dbReference type="NCBI Taxonomy" id="5963"/>
    <lineage>
        <taxon>Eukaryota</taxon>
        <taxon>Sar</taxon>
        <taxon>Alveolata</taxon>
        <taxon>Ciliophora</taxon>
        <taxon>Postciliodesmatophora</taxon>
        <taxon>Heterotrichea</taxon>
        <taxon>Heterotrichida</taxon>
        <taxon>Stentoridae</taxon>
        <taxon>Stentor</taxon>
    </lineage>
</organism>
<dbReference type="PANTHER" id="PTHR14418">
    <property type="entry name" value="CONDENSIN COMPLEX SUBUNIT 3-RELATED"/>
    <property type="match status" value="1"/>
</dbReference>
<accession>A0A1R2C8W4</accession>
<evidence type="ECO:0000256" key="1">
    <source>
        <dbReference type="ARBA" id="ARBA00004286"/>
    </source>
</evidence>
<comment type="similarity">
    <text evidence="2">Belongs to the CND3 (condensin subunit 3) family.</text>
</comment>
<dbReference type="Pfam" id="PF12719">
    <property type="entry name" value="Cnd3"/>
    <property type="match status" value="1"/>
</dbReference>
<reference evidence="11 12" key="1">
    <citation type="submission" date="2016-11" db="EMBL/GenBank/DDBJ databases">
        <title>The macronuclear genome of Stentor coeruleus: a giant cell with tiny introns.</title>
        <authorList>
            <person name="Slabodnick M."/>
            <person name="Ruby J.G."/>
            <person name="Reiff S.B."/>
            <person name="Swart E.C."/>
            <person name="Gosai S."/>
            <person name="Prabakaran S."/>
            <person name="Witkowska E."/>
            <person name="Larue G.E."/>
            <person name="Fisher S."/>
            <person name="Freeman R.M."/>
            <person name="Gunawardena J."/>
            <person name="Chu W."/>
            <person name="Stover N.A."/>
            <person name="Gregory B.D."/>
            <person name="Nowacki M."/>
            <person name="Derisi J."/>
            <person name="Roy S.W."/>
            <person name="Marshall W.F."/>
            <person name="Sood P."/>
        </authorList>
    </citation>
    <scope>NUCLEOTIDE SEQUENCE [LARGE SCALE GENOMIC DNA]</scope>
    <source>
        <strain evidence="11">WM001</strain>
    </source>
</reference>
<dbReference type="EMBL" id="MPUH01000285">
    <property type="protein sequence ID" value="OMJ83972.1"/>
    <property type="molecule type" value="Genomic_DNA"/>
</dbReference>
<dbReference type="Proteomes" id="UP000187209">
    <property type="component" value="Unassembled WGS sequence"/>
</dbReference>
<dbReference type="SUPFAM" id="SSF48371">
    <property type="entry name" value="ARM repeat"/>
    <property type="match status" value="1"/>
</dbReference>
<keyword evidence="8" id="KW-0175">Coiled coil</keyword>
<feature type="coiled-coil region" evidence="8">
    <location>
        <begin position="471"/>
        <end position="528"/>
    </location>
</feature>
<dbReference type="GO" id="GO:0007076">
    <property type="term" value="P:mitotic chromosome condensation"/>
    <property type="evidence" value="ECO:0007669"/>
    <property type="project" value="InterPro"/>
</dbReference>
<keyword evidence="6" id="KW-0226">DNA condensation</keyword>
<dbReference type="PANTHER" id="PTHR14418:SF5">
    <property type="entry name" value="CONDENSIN COMPLEX SUBUNIT 3"/>
    <property type="match status" value="1"/>
</dbReference>
<sequence length="926" mass="106862">MQNTYEDIHTSISLALPYKSVPRRYINQLYSLFDQDSSSYFKAIQNIFLQLCVLFHKDQNSLRGLKVIYASLADIRQKKPEDSAEMLRLFTNMIKLLLMGCEAREKIQRHASSWLLDKVLSLNLQALAIPAHLFDKTTRICKELLKDKHAGIRFHAVNIAKKCEMTVELLKAMNYEPDKDIRKHIIGEISIDKRACKGISKRLKDNEPSVRLAACRKLKDLQDNSYCKDILLMSVMDRDKEVREAASTILTEYIKTNGLISLSGLLQITHTDSKKQREILKGFKYVCENVATIEQLTDVITGNINKITEITCEELLILRMSIESLKSKNENLLYSLMPELSKLGLGFLHNEYPLMYTQNVLRISMCLDLGEEFTRTALMGILKEMCEEYPLKARVIKESLEIQEKYYKLGLEDYFPTCAQDVVAQMVSCIRYLLKDQETEFCRILIEVINEVREPIMPNIDMGEISLFEKRDYLENKLLNLEDEEKALANEIGLVGECSTSQETLLRKLQLEEEINKADQELENTNNHILDILYRSLMLTCEMLRLTKHGVMDAEVTEIIQTLIYPSLKFKERHINVLAIECLGLFCLNHPQACKEYLYIFKVILQKYAVGVLEFTALKAVLDFFMVFEFEETRKTELDLLGGNILEIVSKYTECANLPMRSVAVEGICKLLLLERSRRPDLLAKLLLCFFDSESPDPVKQVLHVFFTHFPLVSETNSKSLADGFLLSLSLISANINKLYSGLNLSTINVNKIFSFVFLYLNPAYLQKHAKFSTNINFHFYMFFILSQLALQYPDLAQGKIYPRMLIQLNFLSFNHIEMSLAYKLLKGLNKCIKDRTCVNAVNKVVESLGKHCEKVEKKHEGLENDMMEVFRDGVKKAEEFLRGYKRIAFDGKDEEDPIEVFKDDVGEKRGSEYEEGMEKRIKLDE</sequence>
<dbReference type="GO" id="GO:0000796">
    <property type="term" value="C:condensin complex"/>
    <property type="evidence" value="ECO:0007669"/>
    <property type="project" value="InterPro"/>
</dbReference>
<evidence type="ECO:0000256" key="6">
    <source>
        <dbReference type="ARBA" id="ARBA00023067"/>
    </source>
</evidence>
<dbReference type="InterPro" id="IPR016024">
    <property type="entry name" value="ARM-type_fold"/>
</dbReference>
<evidence type="ECO:0000313" key="10">
    <source>
        <dbReference type="EMBL" id="OMJ83972.1"/>
    </source>
</evidence>
<dbReference type="AlphaFoldDB" id="A0A1R2C8W4"/>
<evidence type="ECO:0000256" key="7">
    <source>
        <dbReference type="ARBA" id="ARBA00023306"/>
    </source>
</evidence>
<evidence type="ECO:0000256" key="5">
    <source>
        <dbReference type="ARBA" id="ARBA00022776"/>
    </source>
</evidence>
<comment type="subcellular location">
    <subcellularLocation>
        <location evidence="1">Chromosome</location>
    </subcellularLocation>
</comment>
<evidence type="ECO:0000313" key="12">
    <source>
        <dbReference type="Proteomes" id="UP000187209"/>
    </source>
</evidence>
<keyword evidence="5" id="KW-0498">Mitosis</keyword>
<comment type="caution">
    <text evidence="11">The sequence shown here is derived from an EMBL/GenBank/DDBJ whole genome shotgun (WGS) entry which is preliminary data.</text>
</comment>
<evidence type="ECO:0000256" key="3">
    <source>
        <dbReference type="ARBA" id="ARBA00022454"/>
    </source>
</evidence>
<evidence type="ECO:0000256" key="4">
    <source>
        <dbReference type="ARBA" id="ARBA00022618"/>
    </source>
</evidence>
<keyword evidence="4" id="KW-0132">Cell division</keyword>
<keyword evidence="12" id="KW-1185">Reference proteome</keyword>
<gene>
    <name evidence="11" type="ORF">SteCoe_13305</name>
    <name evidence="10" type="ORF">SteCoe_15017</name>
</gene>
<dbReference type="EMBL" id="MPUH01000238">
    <property type="protein sequence ID" value="OMJ85395.1"/>
    <property type="molecule type" value="Genomic_DNA"/>
</dbReference>
<keyword evidence="3" id="KW-0158">Chromosome</keyword>
<dbReference type="InterPro" id="IPR027165">
    <property type="entry name" value="CND3"/>
</dbReference>
<feature type="coiled-coil region" evidence="8">
    <location>
        <begin position="846"/>
        <end position="873"/>
    </location>
</feature>
<keyword evidence="7" id="KW-0131">Cell cycle</keyword>
<dbReference type="InterPro" id="IPR011989">
    <property type="entry name" value="ARM-like"/>
</dbReference>